<dbReference type="InterPro" id="IPR026590">
    <property type="entry name" value="Ssirtuin_cat_dom"/>
</dbReference>
<protein>
    <recommendedName>
        <fullName evidence="1">protein acetyllysine N-acetyltransferase</fullName>
        <ecNumber evidence="1">2.3.1.286</ecNumber>
    </recommendedName>
</protein>
<name>A0A2T7BDH6_9BACT</name>
<dbReference type="Gene3D" id="3.40.50.1220">
    <property type="entry name" value="TPP-binding domain"/>
    <property type="match status" value="1"/>
</dbReference>
<keyword evidence="7" id="KW-1185">Reference proteome</keyword>
<evidence type="ECO:0000259" key="5">
    <source>
        <dbReference type="PROSITE" id="PS50305"/>
    </source>
</evidence>
<feature type="domain" description="Deacetylase sirtuin-type" evidence="5">
    <location>
        <begin position="1"/>
        <end position="224"/>
    </location>
</feature>
<dbReference type="GO" id="GO:0017136">
    <property type="term" value="F:histone deacetylase activity, NAD-dependent"/>
    <property type="evidence" value="ECO:0007669"/>
    <property type="project" value="TreeGrafter"/>
</dbReference>
<dbReference type="InterPro" id="IPR003000">
    <property type="entry name" value="Sirtuin"/>
</dbReference>
<comment type="caution">
    <text evidence="4">Lacks conserved residue(s) required for the propagation of feature annotation.</text>
</comment>
<evidence type="ECO:0000313" key="7">
    <source>
        <dbReference type="Proteomes" id="UP000244450"/>
    </source>
</evidence>
<dbReference type="PANTHER" id="PTHR11085">
    <property type="entry name" value="NAD-DEPENDENT PROTEIN DEACYLASE SIRTUIN-5, MITOCHONDRIAL-RELATED"/>
    <property type="match status" value="1"/>
</dbReference>
<dbReference type="InterPro" id="IPR026591">
    <property type="entry name" value="Sirtuin_cat_small_dom_sf"/>
</dbReference>
<dbReference type="InterPro" id="IPR050134">
    <property type="entry name" value="NAD-dep_sirtuin_deacylases"/>
</dbReference>
<dbReference type="EMBL" id="QCYK01000003">
    <property type="protein sequence ID" value="PUZ23135.1"/>
    <property type="molecule type" value="Genomic_DNA"/>
</dbReference>
<dbReference type="OrthoDB" id="9800582at2"/>
<dbReference type="SUPFAM" id="SSF52467">
    <property type="entry name" value="DHS-like NAD/FAD-binding domain"/>
    <property type="match status" value="1"/>
</dbReference>
<evidence type="ECO:0000256" key="2">
    <source>
        <dbReference type="ARBA" id="ARBA00022679"/>
    </source>
</evidence>
<dbReference type="PROSITE" id="PS50305">
    <property type="entry name" value="SIRTUIN"/>
    <property type="match status" value="1"/>
</dbReference>
<proteinExistence type="predicted"/>
<organism evidence="6 7">
    <name type="scientific">Chitinophaga parva</name>
    <dbReference type="NCBI Taxonomy" id="2169414"/>
    <lineage>
        <taxon>Bacteria</taxon>
        <taxon>Pseudomonadati</taxon>
        <taxon>Bacteroidota</taxon>
        <taxon>Chitinophagia</taxon>
        <taxon>Chitinophagales</taxon>
        <taxon>Chitinophagaceae</taxon>
        <taxon>Chitinophaga</taxon>
    </lineage>
</organism>
<dbReference type="EC" id="2.3.1.286" evidence="1"/>
<evidence type="ECO:0000256" key="4">
    <source>
        <dbReference type="PROSITE-ProRule" id="PRU00236"/>
    </source>
</evidence>
<dbReference type="Gene3D" id="3.30.1600.10">
    <property type="entry name" value="SIR2/SIRT2 'Small Domain"/>
    <property type="match status" value="1"/>
</dbReference>
<reference evidence="6 7" key="1">
    <citation type="submission" date="2018-04" db="EMBL/GenBank/DDBJ databases">
        <title>Chitinophaga fuyangensis sp. nov., isolated from soil in a chemical factory.</title>
        <authorList>
            <person name="Chen K."/>
        </authorList>
    </citation>
    <scope>NUCLEOTIDE SEQUENCE [LARGE SCALE GENOMIC DNA]</scope>
    <source>
        <strain evidence="6 7">LY-1</strain>
    </source>
</reference>
<comment type="caution">
    <text evidence="6">The sequence shown here is derived from an EMBL/GenBank/DDBJ whole genome shotgun (WGS) entry which is preliminary data.</text>
</comment>
<dbReference type="Pfam" id="PF02146">
    <property type="entry name" value="SIR2"/>
    <property type="match status" value="1"/>
</dbReference>
<dbReference type="RefSeq" id="WP_108688879.1">
    <property type="nucleotide sequence ID" value="NZ_QCYK01000003.1"/>
</dbReference>
<evidence type="ECO:0000256" key="3">
    <source>
        <dbReference type="ARBA" id="ARBA00023027"/>
    </source>
</evidence>
<dbReference type="PANTHER" id="PTHR11085:SF4">
    <property type="entry name" value="NAD-DEPENDENT PROTEIN DEACYLASE"/>
    <property type="match status" value="1"/>
</dbReference>
<evidence type="ECO:0000256" key="1">
    <source>
        <dbReference type="ARBA" id="ARBA00012928"/>
    </source>
</evidence>
<gene>
    <name evidence="6" type="ORF">DCC81_22305</name>
</gene>
<dbReference type="InterPro" id="IPR029035">
    <property type="entry name" value="DHS-like_NAD/FAD-binding_dom"/>
</dbReference>
<evidence type="ECO:0000313" key="6">
    <source>
        <dbReference type="EMBL" id="PUZ23135.1"/>
    </source>
</evidence>
<dbReference type="Proteomes" id="UP000244450">
    <property type="component" value="Unassembled WGS sequence"/>
</dbReference>
<dbReference type="AlphaFoldDB" id="A0A2T7BDH6"/>
<keyword evidence="2" id="KW-0808">Transferase</keyword>
<accession>A0A2T7BDH6</accession>
<sequence>MKPKLVVLTGAGISQESGLRTFRDSDGLWEGYDVYEVASPGGWEKNPQLVLDFYNMRRHDVLKAAPNAAHTGLAKLEDKYDVHIITQNIDDLHERGGSTKVLHLHGEITKARSVLDEYRAYPYTADLKIGDLAADGGQLRPFIVWFGEAVPMIENAAAIAAAADIFVIIGTSLNVYPAAGLIDVTKRNIPKYLIDKSIPAVSGSHRIKTIAMPATLGVAQLLAELL</sequence>
<keyword evidence="3" id="KW-0520">NAD</keyword>
<dbReference type="GO" id="GO:0070403">
    <property type="term" value="F:NAD+ binding"/>
    <property type="evidence" value="ECO:0007669"/>
    <property type="project" value="InterPro"/>
</dbReference>